<accession>A0A1G8FT35</accession>
<gene>
    <name evidence="2" type="ORF">SAMN04489735_10832</name>
</gene>
<dbReference type="InterPro" id="IPR010359">
    <property type="entry name" value="IrrE_HExxH"/>
</dbReference>
<feature type="domain" description="IrrE N-terminal-like" evidence="1">
    <location>
        <begin position="55"/>
        <end position="114"/>
    </location>
</feature>
<protein>
    <recommendedName>
        <fullName evidence="1">IrrE N-terminal-like domain-containing protein</fullName>
    </recommendedName>
</protein>
<name>A0A1G8FT35_ANETH</name>
<evidence type="ECO:0000313" key="2">
    <source>
        <dbReference type="EMBL" id="SDH85275.1"/>
    </source>
</evidence>
<dbReference type="Pfam" id="PF06114">
    <property type="entry name" value="Peptidase_M78"/>
    <property type="match status" value="1"/>
</dbReference>
<evidence type="ECO:0000313" key="3">
    <source>
        <dbReference type="Proteomes" id="UP000198956"/>
    </source>
</evidence>
<dbReference type="EMBL" id="FNDE01000083">
    <property type="protein sequence ID" value="SDH85275.1"/>
    <property type="molecule type" value="Genomic_DNA"/>
</dbReference>
<dbReference type="RefSeq" id="WP_091261612.1">
    <property type="nucleotide sequence ID" value="NZ_FNDE01000083.1"/>
</dbReference>
<evidence type="ECO:0000259" key="1">
    <source>
        <dbReference type="Pfam" id="PF06114"/>
    </source>
</evidence>
<dbReference type="OrthoDB" id="2417909at2"/>
<reference evidence="2 3" key="1">
    <citation type="submission" date="2016-10" db="EMBL/GenBank/DDBJ databases">
        <authorList>
            <person name="de Groot N.N."/>
        </authorList>
    </citation>
    <scope>NUCLEOTIDE SEQUENCE [LARGE SCALE GENOMIC DNA]</scope>
    <source>
        <strain evidence="2 3">L 420-91</strain>
    </source>
</reference>
<proteinExistence type="predicted"/>
<dbReference type="Proteomes" id="UP000198956">
    <property type="component" value="Unassembled WGS sequence"/>
</dbReference>
<organism evidence="2 3">
    <name type="scientific">Aneurinibacillus thermoaerophilus</name>
    <dbReference type="NCBI Taxonomy" id="143495"/>
    <lineage>
        <taxon>Bacteria</taxon>
        <taxon>Bacillati</taxon>
        <taxon>Bacillota</taxon>
        <taxon>Bacilli</taxon>
        <taxon>Bacillales</taxon>
        <taxon>Paenibacillaceae</taxon>
        <taxon>Aneurinibacillus group</taxon>
        <taxon>Aneurinibacillus</taxon>
    </lineage>
</organism>
<sequence>MLKYYRQGLTETWIEQLYKQNGILTPQDLSIKNLTRIFSVFLLPTFGPTRSTEQDGIRVILMTEGLNKSEFKKRFFHELCHMLRHEGDQFMMPHTWREFLEMDAKRFTSLAMMPFLHAERIRAI</sequence>
<dbReference type="AlphaFoldDB" id="A0A1G8FT35"/>